<dbReference type="InterPro" id="IPR002921">
    <property type="entry name" value="Fungal_lipase-type"/>
</dbReference>
<dbReference type="RefSeq" id="WP_035479667.1">
    <property type="nucleotide sequence ID" value="NZ_CADFGL010000040.1"/>
</dbReference>
<dbReference type="SUPFAM" id="SSF53474">
    <property type="entry name" value="alpha/beta-Hydrolases"/>
    <property type="match status" value="1"/>
</dbReference>
<proteinExistence type="predicted"/>
<dbReference type="CDD" id="cd00519">
    <property type="entry name" value="Lipase_3"/>
    <property type="match status" value="1"/>
</dbReference>
<gene>
    <name evidence="2" type="ORF">LMG22037_05616</name>
</gene>
<name>A0A6J5CC65_9BURK</name>
<dbReference type="EMBL" id="CADIKB010000042">
    <property type="protein sequence ID" value="CAB3731467.1"/>
    <property type="molecule type" value="Genomic_DNA"/>
</dbReference>
<dbReference type="GO" id="GO:0006629">
    <property type="term" value="P:lipid metabolic process"/>
    <property type="evidence" value="ECO:0007669"/>
    <property type="project" value="InterPro"/>
</dbReference>
<dbReference type="AlphaFoldDB" id="A0A6J5CC65"/>
<reference evidence="2 3" key="1">
    <citation type="submission" date="2020-04" db="EMBL/GenBank/DDBJ databases">
        <authorList>
            <person name="De Canck E."/>
        </authorList>
    </citation>
    <scope>NUCLEOTIDE SEQUENCE [LARGE SCALE GENOMIC DNA]</scope>
    <source>
        <strain evidence="2 3">LMG 22037</strain>
    </source>
</reference>
<dbReference type="Gene3D" id="3.40.50.1820">
    <property type="entry name" value="alpha/beta hydrolase"/>
    <property type="match status" value="1"/>
</dbReference>
<evidence type="ECO:0000259" key="1">
    <source>
        <dbReference type="Pfam" id="PF01764"/>
    </source>
</evidence>
<sequence>MSPLDYAKLAQEAYTAKPDIGDPDSASRAIVRQTSAGLCVAFPGTDNADCWGADFDVLPVAVPGAGEVHRGFLDAWRAISVSVLAAVAGRPVTLVGHSLGAAIALMAAMDMTVSGNPPAAVFGFEPPRVSPDLTIRTLLAKVPVHLYKNGLDLVPDVPPGWHHAGLLTHIGKPVLPFPNVRDHSIARVIAALA</sequence>
<dbReference type="InterPro" id="IPR029058">
    <property type="entry name" value="AB_hydrolase_fold"/>
</dbReference>
<dbReference type="PANTHER" id="PTHR45856:SF24">
    <property type="entry name" value="FUNGAL LIPASE-LIKE DOMAIN-CONTAINING PROTEIN"/>
    <property type="match status" value="1"/>
</dbReference>
<evidence type="ECO:0000313" key="2">
    <source>
        <dbReference type="EMBL" id="CAB3731467.1"/>
    </source>
</evidence>
<dbReference type="Proteomes" id="UP000494249">
    <property type="component" value="Unassembled WGS sequence"/>
</dbReference>
<feature type="domain" description="Fungal lipase-type" evidence="1">
    <location>
        <begin position="40"/>
        <end position="159"/>
    </location>
</feature>
<dbReference type="Pfam" id="PF01764">
    <property type="entry name" value="Lipase_3"/>
    <property type="match status" value="1"/>
</dbReference>
<organism evidence="2 3">
    <name type="scientific">Paraburkholderia phenoliruptrix</name>
    <dbReference type="NCBI Taxonomy" id="252970"/>
    <lineage>
        <taxon>Bacteria</taxon>
        <taxon>Pseudomonadati</taxon>
        <taxon>Pseudomonadota</taxon>
        <taxon>Betaproteobacteria</taxon>
        <taxon>Burkholderiales</taxon>
        <taxon>Burkholderiaceae</taxon>
        <taxon>Paraburkholderia</taxon>
    </lineage>
</organism>
<protein>
    <recommendedName>
        <fullName evidence="1">Fungal lipase-type domain-containing protein</fullName>
    </recommendedName>
</protein>
<accession>A0A6J5CC65</accession>
<dbReference type="PANTHER" id="PTHR45856">
    <property type="entry name" value="ALPHA/BETA-HYDROLASES SUPERFAMILY PROTEIN"/>
    <property type="match status" value="1"/>
</dbReference>
<dbReference type="InterPro" id="IPR051218">
    <property type="entry name" value="Sec_MonoDiacylglyc_Lipase"/>
</dbReference>
<evidence type="ECO:0000313" key="3">
    <source>
        <dbReference type="Proteomes" id="UP000494249"/>
    </source>
</evidence>